<dbReference type="Proteomes" id="UP000193553">
    <property type="component" value="Unassembled WGS sequence"/>
</dbReference>
<accession>A0A1X3FRL9</accession>
<proteinExistence type="predicted"/>
<organism evidence="1 2">
    <name type="scientific">Bradyrhizobium canariense</name>
    <dbReference type="NCBI Taxonomy" id="255045"/>
    <lineage>
        <taxon>Bacteria</taxon>
        <taxon>Pseudomonadati</taxon>
        <taxon>Pseudomonadota</taxon>
        <taxon>Alphaproteobacteria</taxon>
        <taxon>Hyphomicrobiales</taxon>
        <taxon>Nitrobacteraceae</taxon>
        <taxon>Bradyrhizobium</taxon>
    </lineage>
</organism>
<sequence>MPICADSICQDMGIEIVPTTARPGNNRTCAGATLAAIFDAHGPGHLTLVLRTITESSGNERALKAPIIWAVSDLIAAQPAWADLGLRWIEAFDDVDLLALMRQAQPNRQAVQLRAAICTLLFERLSAALGRPAKAVRSLTGESIAATSA</sequence>
<dbReference type="AlphaFoldDB" id="A0A1X3FRL9"/>
<gene>
    <name evidence="1" type="ORF">BSZ18_13060</name>
</gene>
<evidence type="ECO:0000313" key="1">
    <source>
        <dbReference type="EMBL" id="OSJ12450.1"/>
    </source>
</evidence>
<comment type="caution">
    <text evidence="1">The sequence shown here is derived from an EMBL/GenBank/DDBJ whole genome shotgun (WGS) entry which is preliminary data.</text>
</comment>
<evidence type="ECO:0000313" key="2">
    <source>
        <dbReference type="Proteomes" id="UP000193553"/>
    </source>
</evidence>
<name>A0A1X3FRL9_9BRAD</name>
<dbReference type="EMBL" id="NAFI01000166">
    <property type="protein sequence ID" value="OSJ12450.1"/>
    <property type="molecule type" value="Genomic_DNA"/>
</dbReference>
<reference evidence="1 2" key="1">
    <citation type="submission" date="2017-03" db="EMBL/GenBank/DDBJ databases">
        <title>Whole genome sequences of fourteen strains of Bradyrhizobium canariense and one strain of Bradyrhizobium japonicum isolated from Lupinus (Papilionoideae: Genisteae) species in Algeria.</title>
        <authorList>
            <person name="Crovadore J."/>
            <person name="Chekireb D."/>
            <person name="Brachmann A."/>
            <person name="Chablais R."/>
            <person name="Cochard B."/>
            <person name="Lefort F."/>
        </authorList>
    </citation>
    <scope>NUCLEOTIDE SEQUENCE [LARGE SCALE GENOMIC DNA]</scope>
    <source>
        <strain evidence="1 2">UBMA195</strain>
    </source>
</reference>
<protein>
    <submittedName>
        <fullName evidence="1">Uncharacterized protein</fullName>
    </submittedName>
</protein>